<dbReference type="NCBIfam" id="TIGR01484">
    <property type="entry name" value="HAD-SF-IIB"/>
    <property type="match status" value="1"/>
</dbReference>
<dbReference type="Pfam" id="PF08282">
    <property type="entry name" value="Hydrolase_3"/>
    <property type="match status" value="1"/>
</dbReference>
<dbReference type="SFLD" id="SFLDG01140">
    <property type="entry name" value="C2.B:_Phosphomannomutase_and_P"/>
    <property type="match status" value="1"/>
</dbReference>
<dbReference type="GO" id="GO:0016791">
    <property type="term" value="F:phosphatase activity"/>
    <property type="evidence" value="ECO:0007669"/>
    <property type="project" value="TreeGrafter"/>
</dbReference>
<dbReference type="SFLD" id="SFLDS00003">
    <property type="entry name" value="Haloacid_Dehalogenase"/>
    <property type="match status" value="1"/>
</dbReference>
<dbReference type="Gene3D" id="3.40.50.1000">
    <property type="entry name" value="HAD superfamily/HAD-like"/>
    <property type="match status" value="1"/>
</dbReference>
<dbReference type="GO" id="GO:0000287">
    <property type="term" value="F:magnesium ion binding"/>
    <property type="evidence" value="ECO:0007669"/>
    <property type="project" value="TreeGrafter"/>
</dbReference>
<dbReference type="PANTHER" id="PTHR10000">
    <property type="entry name" value="PHOSPHOSERINE PHOSPHATASE"/>
    <property type="match status" value="1"/>
</dbReference>
<dbReference type="SUPFAM" id="SSF56784">
    <property type="entry name" value="HAD-like"/>
    <property type="match status" value="1"/>
</dbReference>
<dbReference type="CDD" id="cd07516">
    <property type="entry name" value="HAD_Pase"/>
    <property type="match status" value="1"/>
</dbReference>
<dbReference type="GO" id="GO:0005829">
    <property type="term" value="C:cytosol"/>
    <property type="evidence" value="ECO:0007669"/>
    <property type="project" value="TreeGrafter"/>
</dbReference>
<dbReference type="NCBIfam" id="TIGR00099">
    <property type="entry name" value="Cof-subfamily"/>
    <property type="match status" value="1"/>
</dbReference>
<name>A0A4V0BSA6_9STRE</name>
<dbReference type="PANTHER" id="PTHR10000:SF8">
    <property type="entry name" value="HAD SUPERFAMILY HYDROLASE-LIKE, TYPE 3"/>
    <property type="match status" value="1"/>
</dbReference>
<dbReference type="InterPro" id="IPR036412">
    <property type="entry name" value="HAD-like_sf"/>
</dbReference>
<dbReference type="InterPro" id="IPR006379">
    <property type="entry name" value="HAD-SF_hydro_IIB"/>
</dbReference>
<sequence length="273" mass="30322">MADIKLIALDLDGTLLTTDKKLTDRTKAVLKAARDRGIKVVLTTGRPLKAMDFFLKELGTDGKEDEYTITFNGGLVQKNTGEILDKTVFSIDDVTRIYEETEKLGIPLYAISEGTVYQIQYGQESSLYAQLNPALTFIPTAFEDLSSQMTYNKCVTAFPQEPLDAAIQKISPELYDQYEIFKSRELLLEWSPKNVHKATGLAKLIKHLGIDQSQVMACGDEANDLSMIEWAGLGVAMQNAVPAVKEVANVITPMTNDEEAVAWAIEEYVLKEN</sequence>
<dbReference type="Proteomes" id="UP000307982">
    <property type="component" value="Chromosome"/>
</dbReference>
<protein>
    <submittedName>
        <fullName evidence="1">Cof family protein</fullName>
        <ecNumber evidence="1">3.1.3.-</ecNumber>
    </submittedName>
</protein>
<dbReference type="EMBL" id="LR594040">
    <property type="protein sequence ID" value="VTS71259.1"/>
    <property type="molecule type" value="Genomic_DNA"/>
</dbReference>
<dbReference type="InterPro" id="IPR000150">
    <property type="entry name" value="Cof"/>
</dbReference>
<dbReference type="OrthoDB" id="9790031at2"/>
<dbReference type="Gene3D" id="3.30.1240.10">
    <property type="match status" value="1"/>
</dbReference>
<evidence type="ECO:0000313" key="1">
    <source>
        <dbReference type="EMBL" id="VTS71259.1"/>
    </source>
</evidence>
<gene>
    <name evidence="1" type="primary">yidA_2</name>
    <name evidence="1" type="ORF">NCTC5338_01061</name>
</gene>
<reference evidence="1 2" key="1">
    <citation type="submission" date="2019-05" db="EMBL/GenBank/DDBJ databases">
        <authorList>
            <consortium name="Pathogen Informatics"/>
        </authorList>
    </citation>
    <scope>NUCLEOTIDE SEQUENCE [LARGE SCALE GENOMIC DNA]</scope>
    <source>
        <strain evidence="1 2">NCTC5338</strain>
    </source>
</reference>
<dbReference type="AlphaFoldDB" id="A0A4V0BSA6"/>
<dbReference type="PROSITE" id="PS01228">
    <property type="entry name" value="COF_1"/>
    <property type="match status" value="1"/>
</dbReference>
<evidence type="ECO:0000313" key="2">
    <source>
        <dbReference type="Proteomes" id="UP000307982"/>
    </source>
</evidence>
<organism evidence="1 2">
    <name type="scientific">Streptococcus australis</name>
    <dbReference type="NCBI Taxonomy" id="113107"/>
    <lineage>
        <taxon>Bacteria</taxon>
        <taxon>Bacillati</taxon>
        <taxon>Bacillota</taxon>
        <taxon>Bacilli</taxon>
        <taxon>Lactobacillales</taxon>
        <taxon>Streptococcaceae</taxon>
        <taxon>Streptococcus</taxon>
    </lineage>
</organism>
<dbReference type="EC" id="3.1.3.-" evidence="1"/>
<keyword evidence="1" id="KW-0378">Hydrolase</keyword>
<proteinExistence type="predicted"/>
<dbReference type="InterPro" id="IPR023214">
    <property type="entry name" value="HAD_sf"/>
</dbReference>
<dbReference type="SFLD" id="SFLDG01144">
    <property type="entry name" value="C2.B.4:_PGP_Like"/>
    <property type="match status" value="1"/>
</dbReference>
<accession>A0A4V0BSA6</accession>